<accession>A0A0M5MDW8</accession>
<dbReference type="OrthoDB" id="5459937at2"/>
<dbReference type="PANTHER" id="PTHR43072:SF23">
    <property type="entry name" value="UPF0039 PROTEIN C11D3.02C"/>
    <property type="match status" value="1"/>
</dbReference>
<keyword evidence="5" id="KW-1185">Reference proteome</keyword>
<dbReference type="AlphaFoldDB" id="A0A0M5MDW8"/>
<name>A0A0M5MDW8_CAMC5</name>
<dbReference type="EMBL" id="CP000767">
    <property type="protein sequence ID" value="ALF45156.1"/>
    <property type="molecule type" value="Genomic_DNA"/>
</dbReference>
<keyword evidence="2" id="KW-0012">Acyltransferase</keyword>
<protein>
    <submittedName>
        <fullName evidence="4">Acetyltransferase</fullName>
    </submittedName>
</protein>
<dbReference type="Pfam" id="PF00583">
    <property type="entry name" value="Acetyltransf_1"/>
    <property type="match status" value="1"/>
</dbReference>
<dbReference type="SUPFAM" id="SSF55729">
    <property type="entry name" value="Acyl-CoA N-acyltransferases (Nat)"/>
    <property type="match status" value="1"/>
</dbReference>
<feature type="domain" description="N-acetyltransferase" evidence="3">
    <location>
        <begin position="1"/>
        <end position="162"/>
    </location>
</feature>
<dbReference type="GO" id="GO:0016747">
    <property type="term" value="F:acyltransferase activity, transferring groups other than amino-acyl groups"/>
    <property type="evidence" value="ECO:0007669"/>
    <property type="project" value="InterPro"/>
</dbReference>
<dbReference type="Proteomes" id="UP000006380">
    <property type="component" value="Chromosome"/>
</dbReference>
<dbReference type="PANTHER" id="PTHR43072">
    <property type="entry name" value="N-ACETYLTRANSFERASE"/>
    <property type="match status" value="1"/>
</dbReference>
<evidence type="ECO:0000313" key="5">
    <source>
        <dbReference type="Proteomes" id="UP000006380"/>
    </source>
</evidence>
<dbReference type="InterPro" id="IPR016181">
    <property type="entry name" value="Acyl_CoA_acyltransferase"/>
</dbReference>
<dbReference type="KEGG" id="ccv:CCV52592_0656"/>
<dbReference type="CDD" id="cd04301">
    <property type="entry name" value="NAT_SF"/>
    <property type="match status" value="1"/>
</dbReference>
<dbReference type="PROSITE" id="PS51186">
    <property type="entry name" value="GNAT"/>
    <property type="match status" value="1"/>
</dbReference>
<organism evidence="4 5">
    <name type="scientific">Campylobacter curvus (strain 525.92)</name>
    <dbReference type="NCBI Taxonomy" id="360105"/>
    <lineage>
        <taxon>Bacteria</taxon>
        <taxon>Pseudomonadati</taxon>
        <taxon>Campylobacterota</taxon>
        <taxon>Epsilonproteobacteria</taxon>
        <taxon>Campylobacterales</taxon>
        <taxon>Campylobacteraceae</taxon>
        <taxon>Campylobacter</taxon>
    </lineage>
</organism>
<evidence type="ECO:0000256" key="1">
    <source>
        <dbReference type="ARBA" id="ARBA00022679"/>
    </source>
</evidence>
<reference evidence="4" key="1">
    <citation type="submission" date="2016-07" db="EMBL/GenBank/DDBJ databases">
        <title>Comparative genomics of the Campylobacter concisus group.</title>
        <authorList>
            <person name="Miller W.G."/>
            <person name="Yee E."/>
            <person name="Chapman M.H."/>
            <person name="Huynh S."/>
            <person name="Bono J.L."/>
            <person name="On S.L.W."/>
            <person name="StLeger J."/>
            <person name="Foster G."/>
            <person name="Parker C.T."/>
        </authorList>
    </citation>
    <scope>NUCLEOTIDE SEQUENCE</scope>
    <source>
        <strain evidence="4">525.92</strain>
    </source>
</reference>
<keyword evidence="1" id="KW-0808">Transferase</keyword>
<proteinExistence type="predicted"/>
<evidence type="ECO:0000256" key="2">
    <source>
        <dbReference type="ARBA" id="ARBA00023315"/>
    </source>
</evidence>
<evidence type="ECO:0000313" key="4">
    <source>
        <dbReference type="EMBL" id="ALF45156.1"/>
    </source>
</evidence>
<sequence>MIVRATIQDIEGITNIYNEAILDKNASADTKPVSVQSREWWFHAHKPNRPIYVLKDDRGEISAWCALGDYYPREAYHITAEVSIYVRKSARGKGVGKKILAYVLDIAPNFGIKNVIAVIFADNEASLGLFKNFGFKEWGKLPKVCDLGGDIKDVSILGKSLEDATEI</sequence>
<dbReference type="Gene3D" id="3.40.630.30">
    <property type="match status" value="1"/>
</dbReference>
<dbReference type="STRING" id="360105.CCV52592_0656"/>
<gene>
    <name evidence="4" type="ORF">CCV52592_0656</name>
</gene>
<dbReference type="RefSeq" id="WP_041743400.1">
    <property type="nucleotide sequence ID" value="NC_009715.2"/>
</dbReference>
<evidence type="ECO:0000259" key="3">
    <source>
        <dbReference type="PROSITE" id="PS51186"/>
    </source>
</evidence>
<dbReference type="InterPro" id="IPR000182">
    <property type="entry name" value="GNAT_dom"/>
</dbReference>